<dbReference type="Pfam" id="PF14974">
    <property type="entry name" value="P_C10"/>
    <property type="match status" value="1"/>
</dbReference>
<accession>A0A5B8N1R1</accession>
<comment type="subcellular location">
    <subcellularLocation>
        <location evidence="1">Cytoplasm</location>
    </subcellularLocation>
</comment>
<evidence type="ECO:0000256" key="4">
    <source>
        <dbReference type="ARBA" id="ARBA00022490"/>
    </source>
</evidence>
<keyword evidence="4" id="KW-0963">Cytoplasm</keyword>
<keyword evidence="6" id="KW-1185">Reference proteome</keyword>
<sequence>MAAPNMFAAAGPAVELSLDQAKAAVTKMTDLLEAPENVALLDKAKATAGEDVMQYMMVVLPTACQILAPCLAEFGFSPDQAGAMGLLQALEKHKTDPEIEAKGRSLKSKFIPENLAPMLQSMMGMGAPGM</sequence>
<name>A0A5B8N1R1_9CHLO</name>
<evidence type="ECO:0000313" key="6">
    <source>
        <dbReference type="Proteomes" id="UP000316726"/>
    </source>
</evidence>
<dbReference type="GO" id="GO:0009791">
    <property type="term" value="P:post-embryonic development"/>
    <property type="evidence" value="ECO:0007669"/>
    <property type="project" value="TreeGrafter"/>
</dbReference>
<dbReference type="PANTHER" id="PTHR13463:SF3">
    <property type="entry name" value="PROTEIN C10"/>
    <property type="match status" value="1"/>
</dbReference>
<dbReference type="AlphaFoldDB" id="A0A5B8N1R1"/>
<evidence type="ECO:0000313" key="5">
    <source>
        <dbReference type="EMBL" id="QDZ25780.1"/>
    </source>
</evidence>
<evidence type="ECO:0000256" key="1">
    <source>
        <dbReference type="ARBA" id="ARBA00004496"/>
    </source>
</evidence>
<dbReference type="InterPro" id="IPR026317">
    <property type="entry name" value="P_C10"/>
</dbReference>
<dbReference type="EMBL" id="CP031052">
    <property type="protein sequence ID" value="QDZ25780.1"/>
    <property type="molecule type" value="Genomic_DNA"/>
</dbReference>
<evidence type="ECO:0000256" key="3">
    <source>
        <dbReference type="ARBA" id="ARBA00020502"/>
    </source>
</evidence>
<protein>
    <recommendedName>
        <fullName evidence="3">Protein C10</fullName>
    </recommendedName>
</protein>
<dbReference type="OrthoDB" id="75738at2759"/>
<comment type="similarity">
    <text evidence="2">Belongs to the UPF0456 family.</text>
</comment>
<proteinExistence type="inferred from homology"/>
<dbReference type="Proteomes" id="UP000316726">
    <property type="component" value="Chromosome 19"/>
</dbReference>
<organism evidence="5 6">
    <name type="scientific">Chloropicon primus</name>
    <dbReference type="NCBI Taxonomy" id="1764295"/>
    <lineage>
        <taxon>Eukaryota</taxon>
        <taxon>Viridiplantae</taxon>
        <taxon>Chlorophyta</taxon>
        <taxon>Chloropicophyceae</taxon>
        <taxon>Chloropicales</taxon>
        <taxon>Chloropicaceae</taxon>
        <taxon>Chloropicon</taxon>
    </lineage>
</organism>
<gene>
    <name evidence="5" type="ORF">A3770_19p82980</name>
</gene>
<reference evidence="5 6" key="1">
    <citation type="submission" date="2018-07" db="EMBL/GenBank/DDBJ databases">
        <title>The complete nuclear genome of the prasinophyte Chloropicon primus (CCMP1205).</title>
        <authorList>
            <person name="Pombert J.-F."/>
            <person name="Otis C."/>
            <person name="Turmel M."/>
            <person name="Lemieux C."/>
        </authorList>
    </citation>
    <scope>NUCLEOTIDE SEQUENCE [LARGE SCALE GENOMIC DNA]</scope>
    <source>
        <strain evidence="5 6">CCMP1205</strain>
    </source>
</reference>
<evidence type="ECO:0000256" key="2">
    <source>
        <dbReference type="ARBA" id="ARBA00007083"/>
    </source>
</evidence>
<dbReference type="PANTHER" id="PTHR13463">
    <property type="entry name" value="PROTEIN C10"/>
    <property type="match status" value="1"/>
</dbReference>
<dbReference type="GO" id="GO:0005737">
    <property type="term" value="C:cytoplasm"/>
    <property type="evidence" value="ECO:0007669"/>
    <property type="project" value="UniProtKB-SubCell"/>
</dbReference>